<keyword evidence="2" id="KW-0677">Repeat</keyword>
<feature type="repeat" description="WD" evidence="3">
    <location>
        <begin position="524"/>
        <end position="567"/>
    </location>
</feature>
<dbReference type="GO" id="GO:0005524">
    <property type="term" value="F:ATP binding"/>
    <property type="evidence" value="ECO:0007669"/>
    <property type="project" value="InterPro"/>
</dbReference>
<feature type="repeat" description="WD" evidence="3">
    <location>
        <begin position="480"/>
        <end position="523"/>
    </location>
</feature>
<dbReference type="CDD" id="cd14014">
    <property type="entry name" value="STKc_PknB_like"/>
    <property type="match status" value="1"/>
</dbReference>
<dbReference type="STRING" id="683260.SAMN05421874_101229"/>
<reference evidence="5 6" key="1">
    <citation type="submission" date="2016-10" db="EMBL/GenBank/DDBJ databases">
        <authorList>
            <person name="de Groot N.N."/>
        </authorList>
    </citation>
    <scope>NUCLEOTIDE SEQUENCE [LARGE SCALE GENOMIC DNA]</scope>
    <source>
        <strain evidence="5 6">CGMCC 4.5681</strain>
    </source>
</reference>
<dbReference type="EMBL" id="FNFB01000001">
    <property type="protein sequence ID" value="SDJ25999.1"/>
    <property type="molecule type" value="Genomic_DNA"/>
</dbReference>
<dbReference type="Pfam" id="PF00069">
    <property type="entry name" value="Pkinase"/>
    <property type="match status" value="1"/>
</dbReference>
<accession>A0A1G8S9U8</accession>
<dbReference type="InterPro" id="IPR036322">
    <property type="entry name" value="WD40_repeat_dom_sf"/>
</dbReference>
<dbReference type="InterPro" id="IPR001680">
    <property type="entry name" value="WD40_rpt"/>
</dbReference>
<dbReference type="SUPFAM" id="SSF50978">
    <property type="entry name" value="WD40 repeat-like"/>
    <property type="match status" value="1"/>
</dbReference>
<dbReference type="Gene3D" id="1.10.510.10">
    <property type="entry name" value="Transferase(Phosphotransferase) domain 1"/>
    <property type="match status" value="1"/>
</dbReference>
<dbReference type="PROSITE" id="PS00108">
    <property type="entry name" value="PROTEIN_KINASE_ST"/>
    <property type="match status" value="1"/>
</dbReference>
<organism evidence="5 6">
    <name type="scientific">Nonomuraea maritima</name>
    <dbReference type="NCBI Taxonomy" id="683260"/>
    <lineage>
        <taxon>Bacteria</taxon>
        <taxon>Bacillati</taxon>
        <taxon>Actinomycetota</taxon>
        <taxon>Actinomycetes</taxon>
        <taxon>Streptosporangiales</taxon>
        <taxon>Streptosporangiaceae</taxon>
        <taxon>Nonomuraea</taxon>
    </lineage>
</organism>
<feature type="domain" description="Protein kinase" evidence="4">
    <location>
        <begin position="18"/>
        <end position="269"/>
    </location>
</feature>
<dbReference type="Gene3D" id="2.130.10.10">
    <property type="entry name" value="YVTN repeat-like/Quinoprotein amine dehydrogenase"/>
    <property type="match status" value="3"/>
</dbReference>
<dbReference type="InterPro" id="IPR015943">
    <property type="entry name" value="WD40/YVTN_repeat-like_dom_sf"/>
</dbReference>
<dbReference type="InterPro" id="IPR020472">
    <property type="entry name" value="WD40_PAC1"/>
</dbReference>
<dbReference type="InterPro" id="IPR011009">
    <property type="entry name" value="Kinase-like_dom_sf"/>
</dbReference>
<dbReference type="Proteomes" id="UP000198683">
    <property type="component" value="Unassembled WGS sequence"/>
</dbReference>
<evidence type="ECO:0000256" key="3">
    <source>
        <dbReference type="PROSITE-ProRule" id="PRU00221"/>
    </source>
</evidence>
<dbReference type="InterPro" id="IPR008271">
    <property type="entry name" value="Ser/Thr_kinase_AS"/>
</dbReference>
<dbReference type="Gene3D" id="3.30.200.20">
    <property type="entry name" value="Phosphorylase Kinase, domain 1"/>
    <property type="match status" value="1"/>
</dbReference>
<dbReference type="SMART" id="SM00320">
    <property type="entry name" value="WD40"/>
    <property type="match status" value="7"/>
</dbReference>
<evidence type="ECO:0000259" key="4">
    <source>
        <dbReference type="PROSITE" id="PS50011"/>
    </source>
</evidence>
<dbReference type="InterPro" id="IPR019775">
    <property type="entry name" value="WD40_repeat_CS"/>
</dbReference>
<evidence type="ECO:0000256" key="1">
    <source>
        <dbReference type="ARBA" id="ARBA00022574"/>
    </source>
</evidence>
<dbReference type="PROSITE" id="PS50011">
    <property type="entry name" value="PROTEIN_KINASE_DOM"/>
    <property type="match status" value="1"/>
</dbReference>
<dbReference type="PRINTS" id="PR00320">
    <property type="entry name" value="GPROTEINBRPT"/>
</dbReference>
<dbReference type="PANTHER" id="PTHR22847">
    <property type="entry name" value="WD40 REPEAT PROTEIN"/>
    <property type="match status" value="1"/>
</dbReference>
<keyword evidence="1 3" id="KW-0853">WD repeat</keyword>
<evidence type="ECO:0000313" key="5">
    <source>
        <dbReference type="EMBL" id="SDJ25999.1"/>
    </source>
</evidence>
<dbReference type="GO" id="GO:0004672">
    <property type="term" value="F:protein kinase activity"/>
    <property type="evidence" value="ECO:0007669"/>
    <property type="project" value="InterPro"/>
</dbReference>
<feature type="repeat" description="WD" evidence="3">
    <location>
        <begin position="299"/>
        <end position="342"/>
    </location>
</feature>
<dbReference type="AlphaFoldDB" id="A0A1G8S9U8"/>
<keyword evidence="6" id="KW-1185">Reference proteome</keyword>
<dbReference type="PROSITE" id="PS50294">
    <property type="entry name" value="WD_REPEATS_REGION"/>
    <property type="match status" value="4"/>
</dbReference>
<dbReference type="RefSeq" id="WP_176902878.1">
    <property type="nucleotide sequence ID" value="NZ_FNFB01000001.1"/>
</dbReference>
<feature type="repeat" description="WD" evidence="3">
    <location>
        <begin position="435"/>
        <end position="478"/>
    </location>
</feature>
<dbReference type="InterPro" id="IPR000719">
    <property type="entry name" value="Prot_kinase_dom"/>
</dbReference>
<name>A0A1G8S9U8_9ACTN</name>
<evidence type="ECO:0000313" key="6">
    <source>
        <dbReference type="Proteomes" id="UP000198683"/>
    </source>
</evidence>
<dbReference type="PROSITE" id="PS00678">
    <property type="entry name" value="WD_REPEATS_1"/>
    <property type="match status" value="5"/>
</dbReference>
<evidence type="ECO:0000256" key="2">
    <source>
        <dbReference type="ARBA" id="ARBA00022737"/>
    </source>
</evidence>
<dbReference type="PROSITE" id="PS50082">
    <property type="entry name" value="WD_REPEATS_2"/>
    <property type="match status" value="6"/>
</dbReference>
<dbReference type="Pfam" id="PF00400">
    <property type="entry name" value="WD40"/>
    <property type="match status" value="7"/>
</dbReference>
<feature type="repeat" description="WD" evidence="3">
    <location>
        <begin position="344"/>
        <end position="388"/>
    </location>
</feature>
<feature type="repeat" description="WD" evidence="3">
    <location>
        <begin position="390"/>
        <end position="433"/>
    </location>
</feature>
<gene>
    <name evidence="5" type="ORF">SAMN05421874_101229</name>
</gene>
<proteinExistence type="predicted"/>
<dbReference type="CDD" id="cd00200">
    <property type="entry name" value="WD40"/>
    <property type="match status" value="1"/>
</dbReference>
<dbReference type="SUPFAM" id="SSF56112">
    <property type="entry name" value="Protein kinase-like (PK-like)"/>
    <property type="match status" value="1"/>
</dbReference>
<sequence length="607" mass="62819">MPSIRPLYRGEPEQIGGFRLVGALGEGGQGVVYLGESPSGEQVAVKVLHPTRDASVHRRFLREAEIARRVAPFCTARVLSVGLAGDRPFIVSEYISGVSLHDLVVSDGPRRGSGLERLAVITLTALEAIHRAGIVHRDFKPGNVMLGPEGPVVIDFGIAKTDDHHTTRSGAIGTPAYMAPEHIEHNTVSPASDIFGWACTMVFAATGRLAFPGTTVPAVINAVLTREPDLSGVPGHLSPLLSACLSKDPAARPATADALARLTGRQPFPPTKPLTRAASTVPDPSLTARAASAYQDRSLTGHADAVNAVAPGELRGRAVAVSGSSDGTLRVWDLLTGTQVGRPFVGHKDSVEAVAIGELGDGTSIVVSGGFDGTARVWDLATGAPMGKPFAAHTSFVWDVAIGALGNRTVALSAGADMTLRLWDPETGAQIGEPLVGHAGPVNAVTVGWLDGKVVALSGGADNQVRIWDVMTGRPVAWPLPGHTKAVRSVTFGHVGDRPVLLSGSADGTVRVWDLAQAGLIGSLVGHARGVTSVATGTLGEKDIAVTGSEDNTIGVWDLATGLPLGRPLTGHTGAVCDVALHRVEGRAVVLSASRDGTVGLRNLLLP</sequence>
<protein>
    <submittedName>
        <fullName evidence="5">WD domain-containing protein, G-beta repeat-containing protein</fullName>
    </submittedName>
</protein>
<dbReference type="PANTHER" id="PTHR22847:SF637">
    <property type="entry name" value="WD REPEAT DOMAIN 5B"/>
    <property type="match status" value="1"/>
</dbReference>